<keyword evidence="3" id="KW-0862">Zinc</keyword>
<dbReference type="InterPro" id="IPR013083">
    <property type="entry name" value="Znf_RING/FYVE/PHD"/>
</dbReference>
<dbReference type="GO" id="GO:0008270">
    <property type="term" value="F:zinc ion binding"/>
    <property type="evidence" value="ECO:0007669"/>
    <property type="project" value="UniProtKB-KW"/>
</dbReference>
<dbReference type="Proteomes" id="UP001372338">
    <property type="component" value="Unassembled WGS sequence"/>
</dbReference>
<gene>
    <name evidence="4" type="ORF">RIF29_18914</name>
</gene>
<evidence type="ECO:0000313" key="4">
    <source>
        <dbReference type="EMBL" id="KAK7266272.1"/>
    </source>
</evidence>
<dbReference type="InterPro" id="IPR017907">
    <property type="entry name" value="Znf_RING_CS"/>
</dbReference>
<organism evidence="4 5">
    <name type="scientific">Crotalaria pallida</name>
    <name type="common">Smooth rattlebox</name>
    <name type="synonym">Crotalaria striata</name>
    <dbReference type="NCBI Taxonomy" id="3830"/>
    <lineage>
        <taxon>Eukaryota</taxon>
        <taxon>Viridiplantae</taxon>
        <taxon>Streptophyta</taxon>
        <taxon>Embryophyta</taxon>
        <taxon>Tracheophyta</taxon>
        <taxon>Spermatophyta</taxon>
        <taxon>Magnoliopsida</taxon>
        <taxon>eudicotyledons</taxon>
        <taxon>Gunneridae</taxon>
        <taxon>Pentapetalae</taxon>
        <taxon>rosids</taxon>
        <taxon>fabids</taxon>
        <taxon>Fabales</taxon>
        <taxon>Fabaceae</taxon>
        <taxon>Papilionoideae</taxon>
        <taxon>50 kb inversion clade</taxon>
        <taxon>genistoids sensu lato</taxon>
        <taxon>core genistoids</taxon>
        <taxon>Crotalarieae</taxon>
        <taxon>Crotalaria</taxon>
    </lineage>
</organism>
<evidence type="ECO:0000256" key="3">
    <source>
        <dbReference type="ARBA" id="ARBA00022833"/>
    </source>
</evidence>
<evidence type="ECO:0008006" key="6">
    <source>
        <dbReference type="Google" id="ProtNLM"/>
    </source>
</evidence>
<dbReference type="GO" id="GO:0016567">
    <property type="term" value="P:protein ubiquitination"/>
    <property type="evidence" value="ECO:0007669"/>
    <property type="project" value="TreeGrafter"/>
</dbReference>
<keyword evidence="1" id="KW-0479">Metal-binding</keyword>
<dbReference type="PANTHER" id="PTHR15315">
    <property type="entry name" value="RING FINGER PROTEIN 41, 151"/>
    <property type="match status" value="1"/>
</dbReference>
<dbReference type="PROSITE" id="PS00518">
    <property type="entry name" value="ZF_RING_1"/>
    <property type="match status" value="1"/>
</dbReference>
<dbReference type="EMBL" id="JAYWIO010000004">
    <property type="protein sequence ID" value="KAK7266272.1"/>
    <property type="molecule type" value="Genomic_DNA"/>
</dbReference>
<dbReference type="PANTHER" id="PTHR15315:SF84">
    <property type="entry name" value="RING-TYPE DOMAIN-CONTAINING PROTEIN"/>
    <property type="match status" value="1"/>
</dbReference>
<dbReference type="Gene3D" id="3.30.40.10">
    <property type="entry name" value="Zinc/RING finger domain, C3HC4 (zinc finger)"/>
    <property type="match status" value="1"/>
</dbReference>
<reference evidence="4 5" key="1">
    <citation type="submission" date="2024-01" db="EMBL/GenBank/DDBJ databases">
        <title>The genomes of 5 underutilized Papilionoideae crops provide insights into root nodulation and disease resistanc.</title>
        <authorList>
            <person name="Yuan L."/>
        </authorList>
    </citation>
    <scope>NUCLEOTIDE SEQUENCE [LARGE SCALE GENOMIC DNA]</scope>
    <source>
        <strain evidence="4">ZHUSHIDOU_FW_LH</strain>
        <tissue evidence="4">Leaf</tissue>
    </source>
</reference>
<evidence type="ECO:0000256" key="1">
    <source>
        <dbReference type="ARBA" id="ARBA00022723"/>
    </source>
</evidence>
<evidence type="ECO:0000313" key="5">
    <source>
        <dbReference type="Proteomes" id="UP001372338"/>
    </source>
</evidence>
<sequence>MRPRLSRAPPLYCRLSSGFVVTWRSWRFVRGKSEIEDSSFGKRMIKGDEKLINVDLEREDECGICLEPCTKVVLPNCCHAMCIKCYRKCSFDLDDLDDDDDTGLEDIESSGDFVCLFWNYLKYWVCLSFAYL</sequence>
<keyword evidence="5" id="KW-1185">Reference proteome</keyword>
<dbReference type="GO" id="GO:0061630">
    <property type="term" value="F:ubiquitin protein ligase activity"/>
    <property type="evidence" value="ECO:0007669"/>
    <property type="project" value="TreeGrafter"/>
</dbReference>
<name>A0AAN9I516_CROPI</name>
<comment type="caution">
    <text evidence="4">The sequence shown here is derived from an EMBL/GenBank/DDBJ whole genome shotgun (WGS) entry which is preliminary data.</text>
</comment>
<accession>A0AAN9I516</accession>
<evidence type="ECO:0000256" key="2">
    <source>
        <dbReference type="ARBA" id="ARBA00022771"/>
    </source>
</evidence>
<protein>
    <recommendedName>
        <fullName evidence="6">RING-type domain-containing protein</fullName>
    </recommendedName>
</protein>
<keyword evidence="2" id="KW-0863">Zinc-finger</keyword>
<proteinExistence type="predicted"/>
<dbReference type="SUPFAM" id="SSF57850">
    <property type="entry name" value="RING/U-box"/>
    <property type="match status" value="1"/>
</dbReference>
<dbReference type="AlphaFoldDB" id="A0AAN9I516"/>